<comment type="caution">
    <text evidence="2">The sequence shown here is derived from an EMBL/GenBank/DDBJ whole genome shotgun (WGS) entry which is preliminary data.</text>
</comment>
<keyword evidence="1" id="KW-0812">Transmembrane</keyword>
<feature type="transmembrane region" description="Helical" evidence="1">
    <location>
        <begin position="12"/>
        <end position="32"/>
    </location>
</feature>
<organism evidence="2 3">
    <name type="scientific">Muntiacus muntjak</name>
    <name type="common">Barking deer</name>
    <name type="synonym">Indian muntjac</name>
    <dbReference type="NCBI Taxonomy" id="9888"/>
    <lineage>
        <taxon>Eukaryota</taxon>
        <taxon>Metazoa</taxon>
        <taxon>Chordata</taxon>
        <taxon>Craniata</taxon>
        <taxon>Vertebrata</taxon>
        <taxon>Euteleostomi</taxon>
        <taxon>Mammalia</taxon>
        <taxon>Eutheria</taxon>
        <taxon>Laurasiatheria</taxon>
        <taxon>Artiodactyla</taxon>
        <taxon>Ruminantia</taxon>
        <taxon>Pecora</taxon>
        <taxon>Cervidae</taxon>
        <taxon>Muntiacinae</taxon>
        <taxon>Muntiacus</taxon>
    </lineage>
</organism>
<protein>
    <submittedName>
        <fullName evidence="2">Uncharacterized protein</fullName>
    </submittedName>
</protein>
<evidence type="ECO:0000313" key="2">
    <source>
        <dbReference type="EMBL" id="KAB0345402.1"/>
    </source>
</evidence>
<dbReference type="EMBL" id="VCEA01000003">
    <property type="protein sequence ID" value="KAB0345402.1"/>
    <property type="molecule type" value="Genomic_DNA"/>
</dbReference>
<proteinExistence type="predicted"/>
<accession>A0A5N3V7Z6</accession>
<dbReference type="AlphaFoldDB" id="A0A5N3V7Z6"/>
<keyword evidence="3" id="KW-1185">Reference proteome</keyword>
<reference evidence="2 3" key="1">
    <citation type="submission" date="2019-06" db="EMBL/GenBank/DDBJ databases">
        <title>Discovery of a novel chromosome fission-fusion reversal in muntjac.</title>
        <authorList>
            <person name="Mudd A.B."/>
            <person name="Bredeson J.V."/>
            <person name="Baum R."/>
            <person name="Hockemeyer D."/>
            <person name="Rokhsar D.S."/>
        </authorList>
    </citation>
    <scope>NUCLEOTIDE SEQUENCE [LARGE SCALE GENOMIC DNA]</scope>
    <source>
        <strain evidence="2">UTSW_UCB_Mm</strain>
        <tissue evidence="2">Fibroblast cell line</tissue>
    </source>
</reference>
<dbReference type="PANTHER" id="PTHR14776:SF1">
    <property type="entry name" value="CADHERIN-LIKE AND PC-ESTERASE DOMAIN-CONTAINING PROTEIN 1"/>
    <property type="match status" value="1"/>
</dbReference>
<sequence>MVCRPAFCRRRFCPRPFLVGLVVAICLSYQTLTLRGTKKLAAAGPGATPNTPTKTQTSRCTEGFFPDEQCFLLSDNGQEIGKVRLDTSLTLTFPAEIAACFSLLYEWPDHSRLQVTPKLHFLIENSILALDLLPLINHLKLIGCWCKTFSLECSSLKIVCRHKQSKTKVYSQSTSRIIVFILS</sequence>
<evidence type="ECO:0000256" key="1">
    <source>
        <dbReference type="SAM" id="Phobius"/>
    </source>
</evidence>
<keyword evidence="1" id="KW-0472">Membrane</keyword>
<dbReference type="Proteomes" id="UP000326458">
    <property type="component" value="Unassembled WGS sequence"/>
</dbReference>
<gene>
    <name evidence="2" type="ORF">FD754_022328</name>
</gene>
<dbReference type="PANTHER" id="PTHR14776">
    <property type="entry name" value="CADHERIN-LIKE AND PC-ESTERASE DOMAIN-CONTAINING PROTEIN 1"/>
    <property type="match status" value="1"/>
</dbReference>
<evidence type="ECO:0000313" key="3">
    <source>
        <dbReference type="Proteomes" id="UP000326458"/>
    </source>
</evidence>
<keyword evidence="1" id="KW-1133">Transmembrane helix</keyword>
<name>A0A5N3V7Z6_MUNMU</name>